<keyword evidence="1" id="KW-1133">Transmembrane helix</keyword>
<keyword evidence="1" id="KW-0472">Membrane</keyword>
<feature type="transmembrane region" description="Helical" evidence="1">
    <location>
        <begin position="21"/>
        <end position="39"/>
    </location>
</feature>
<reference evidence="2 3" key="1">
    <citation type="journal article" date="2016" name="Nat. Commun.">
        <title>Thousands of microbial genomes shed light on interconnected biogeochemical processes in an aquifer system.</title>
        <authorList>
            <person name="Anantharaman K."/>
            <person name="Brown C.T."/>
            <person name="Hug L.A."/>
            <person name="Sharon I."/>
            <person name="Castelle C.J."/>
            <person name="Probst A.J."/>
            <person name="Thomas B.C."/>
            <person name="Singh A."/>
            <person name="Wilkins M.J."/>
            <person name="Karaoz U."/>
            <person name="Brodie E.L."/>
            <person name="Williams K.H."/>
            <person name="Hubbard S.S."/>
            <person name="Banfield J.F."/>
        </authorList>
    </citation>
    <scope>NUCLEOTIDE SEQUENCE [LARGE SCALE GENOMIC DNA]</scope>
</reference>
<name>A0A1G2NYH3_9BACT</name>
<evidence type="ECO:0000313" key="2">
    <source>
        <dbReference type="EMBL" id="OHA41147.1"/>
    </source>
</evidence>
<comment type="caution">
    <text evidence="2">The sequence shown here is derived from an EMBL/GenBank/DDBJ whole genome shotgun (WGS) entry which is preliminary data.</text>
</comment>
<dbReference type="Proteomes" id="UP000176429">
    <property type="component" value="Unassembled WGS sequence"/>
</dbReference>
<evidence type="ECO:0000256" key="1">
    <source>
        <dbReference type="SAM" id="Phobius"/>
    </source>
</evidence>
<organism evidence="2 3">
    <name type="scientific">Candidatus Taylorbacteria bacterium RIFCSPLOWO2_02_FULL_46_40</name>
    <dbReference type="NCBI Taxonomy" id="1802329"/>
    <lineage>
        <taxon>Bacteria</taxon>
        <taxon>Candidatus Tayloriibacteriota</taxon>
    </lineage>
</organism>
<dbReference type="EMBL" id="MHSH01000038">
    <property type="protein sequence ID" value="OHA41147.1"/>
    <property type="molecule type" value="Genomic_DNA"/>
</dbReference>
<dbReference type="AlphaFoldDB" id="A0A1G2NYH3"/>
<proteinExistence type="predicted"/>
<accession>A0A1G2NYH3</accession>
<evidence type="ECO:0000313" key="3">
    <source>
        <dbReference type="Proteomes" id="UP000176429"/>
    </source>
</evidence>
<keyword evidence="1" id="KW-0812">Transmembrane</keyword>
<gene>
    <name evidence="2" type="ORF">A3H68_02890</name>
</gene>
<evidence type="ECO:0008006" key="4">
    <source>
        <dbReference type="Google" id="ProtNLM"/>
    </source>
</evidence>
<sequence>MSETKPARAWGIYREIFDKSRIMKSIGLIIIATLLMSAIETKSAEYARISIVGTNIQIIWNTAIGDRYVLEFKSDEYGGEWYEWELPVVARETNMSVKISTDLTEYIRTCFFRVNNLTGGSVSGITLNEYEGITGWRAIVNFSSPYPVGTYTVRATNDLGVFLFEQTGSLADTNYLGQIIAEDTNAFPVPCQYSGSNLNYCIEVQRPGYPTLKRIVPTEIDRRFPGMFLGLVAIQKDFSVITNRPYSNFDEVLSQVMFRFLCPGSLYCLTNMAPTNTEFLNHLNSGDSWRRLRRFLTGQATYSPTYFYISCLGGEGYVGGPAAEMRITAKELNASGFSNKVTLAYISGHNVSSNFLAAIVDSLPRTMSEIIAKGLYPRFGCGYQDYPWGDYPGDIPEEVVMFETRFFEALWRGRSSGTTIAEAIAYASVKPDGSRNHVANHFYWVGCTEMKALDVVPDPWWVWPN</sequence>
<protein>
    <recommendedName>
        <fullName evidence="4">Gingipain domain-containing protein</fullName>
    </recommendedName>
</protein>